<dbReference type="Pfam" id="PF00501">
    <property type="entry name" value="AMP-binding"/>
    <property type="match status" value="1"/>
</dbReference>
<dbReference type="InterPro" id="IPR000873">
    <property type="entry name" value="AMP-dep_synth/lig_dom"/>
</dbReference>
<sequence>MNLPESAKIRNTTILSSIVGEPFPTKLLNIFKRLHSSLCTIWNSYGPAETTIACTWHAVNLIEDYKSVPIGLPLPGYRCLILDEFHQPAAINEEGELIVGGTGVFLGYLHRDDLTSKALYLYQLFFLVNECDDPKLDFM</sequence>
<feature type="domain" description="AMP-dependent synthetase/ligase" evidence="1">
    <location>
        <begin position="18"/>
        <end position="109"/>
    </location>
</feature>
<dbReference type="SUPFAM" id="SSF56801">
    <property type="entry name" value="Acetyl-CoA synthetase-like"/>
    <property type="match status" value="1"/>
</dbReference>
<proteinExistence type="predicted"/>
<dbReference type="GO" id="GO:0005737">
    <property type="term" value="C:cytoplasm"/>
    <property type="evidence" value="ECO:0007669"/>
    <property type="project" value="TreeGrafter"/>
</dbReference>
<comment type="caution">
    <text evidence="2">The sequence shown here is derived from an EMBL/GenBank/DDBJ whole genome shotgun (WGS) entry which is preliminary data.</text>
</comment>
<dbReference type="EMBL" id="CAJNOJ010000363">
    <property type="protein sequence ID" value="CAF1418323.1"/>
    <property type="molecule type" value="Genomic_DNA"/>
</dbReference>
<reference evidence="2" key="1">
    <citation type="submission" date="2021-02" db="EMBL/GenBank/DDBJ databases">
        <authorList>
            <person name="Nowell W R."/>
        </authorList>
    </citation>
    <scope>NUCLEOTIDE SEQUENCE</scope>
</reference>
<name>A0A815M1F1_ADIRI</name>
<evidence type="ECO:0000259" key="1">
    <source>
        <dbReference type="Pfam" id="PF00501"/>
    </source>
</evidence>
<protein>
    <recommendedName>
        <fullName evidence="1">AMP-dependent synthetase/ligase domain-containing protein</fullName>
    </recommendedName>
</protein>
<dbReference type="Gene3D" id="3.40.50.12780">
    <property type="entry name" value="N-terminal domain of ligase-like"/>
    <property type="match status" value="1"/>
</dbReference>
<accession>A0A815M1F1</accession>
<evidence type="ECO:0000313" key="2">
    <source>
        <dbReference type="EMBL" id="CAF1418323.1"/>
    </source>
</evidence>
<dbReference type="Proteomes" id="UP000663852">
    <property type="component" value="Unassembled WGS sequence"/>
</dbReference>
<dbReference type="PANTHER" id="PTHR45527">
    <property type="entry name" value="NONRIBOSOMAL PEPTIDE SYNTHETASE"/>
    <property type="match status" value="1"/>
</dbReference>
<dbReference type="GO" id="GO:0044550">
    <property type="term" value="P:secondary metabolite biosynthetic process"/>
    <property type="evidence" value="ECO:0007669"/>
    <property type="project" value="TreeGrafter"/>
</dbReference>
<gene>
    <name evidence="2" type="ORF">EDS130_LOCUS37266</name>
</gene>
<dbReference type="InterPro" id="IPR042099">
    <property type="entry name" value="ANL_N_sf"/>
</dbReference>
<dbReference type="GO" id="GO:0031177">
    <property type="term" value="F:phosphopantetheine binding"/>
    <property type="evidence" value="ECO:0007669"/>
    <property type="project" value="TreeGrafter"/>
</dbReference>
<dbReference type="PANTHER" id="PTHR45527:SF1">
    <property type="entry name" value="FATTY ACID SYNTHASE"/>
    <property type="match status" value="1"/>
</dbReference>
<organism evidence="2 3">
    <name type="scientific">Adineta ricciae</name>
    <name type="common">Rotifer</name>
    <dbReference type="NCBI Taxonomy" id="249248"/>
    <lineage>
        <taxon>Eukaryota</taxon>
        <taxon>Metazoa</taxon>
        <taxon>Spiralia</taxon>
        <taxon>Gnathifera</taxon>
        <taxon>Rotifera</taxon>
        <taxon>Eurotatoria</taxon>
        <taxon>Bdelloidea</taxon>
        <taxon>Adinetida</taxon>
        <taxon>Adinetidae</taxon>
        <taxon>Adineta</taxon>
    </lineage>
</organism>
<dbReference type="AlphaFoldDB" id="A0A815M1F1"/>
<evidence type="ECO:0000313" key="3">
    <source>
        <dbReference type="Proteomes" id="UP000663852"/>
    </source>
</evidence>
<dbReference type="OrthoDB" id="10253869at2759"/>
<dbReference type="GO" id="GO:0043041">
    <property type="term" value="P:amino acid activation for nonribosomal peptide biosynthetic process"/>
    <property type="evidence" value="ECO:0007669"/>
    <property type="project" value="TreeGrafter"/>
</dbReference>